<dbReference type="Pfam" id="PF14051">
    <property type="entry name" value="DPF1-3_N"/>
    <property type="match status" value="1"/>
</dbReference>
<dbReference type="PANTHER" id="PTHR45888:SF7">
    <property type="entry name" value="ZINC FINGER PROTEIN UBI-D4"/>
    <property type="match status" value="1"/>
</dbReference>
<feature type="compositionally biased region" description="Basic and acidic residues" evidence="14">
    <location>
        <begin position="331"/>
        <end position="341"/>
    </location>
</feature>
<dbReference type="GO" id="GO:1905454">
    <property type="term" value="P:negative regulation of myeloid progenitor cell differentiation"/>
    <property type="evidence" value="ECO:0007669"/>
    <property type="project" value="Ensembl"/>
</dbReference>
<evidence type="ECO:0000256" key="13">
    <source>
        <dbReference type="PROSITE-ProRule" id="PRU00042"/>
    </source>
</evidence>
<reference evidence="17" key="1">
    <citation type="submission" date="2025-08" db="UniProtKB">
        <authorList>
            <consortium name="Ensembl"/>
        </authorList>
    </citation>
    <scope>IDENTIFICATION</scope>
</reference>
<evidence type="ECO:0000256" key="8">
    <source>
        <dbReference type="ARBA" id="ARBA00022771"/>
    </source>
</evidence>
<keyword evidence="18" id="KW-1185">Reference proteome</keyword>
<dbReference type="GO" id="GO:0140015">
    <property type="term" value="F:histone H3K14ac reader activity"/>
    <property type="evidence" value="ECO:0007669"/>
    <property type="project" value="Ensembl"/>
</dbReference>
<dbReference type="SUPFAM" id="SSF57903">
    <property type="entry name" value="FYVE/PHD zinc finger"/>
    <property type="match status" value="2"/>
</dbReference>
<evidence type="ECO:0000256" key="6">
    <source>
        <dbReference type="ARBA" id="ARBA00022723"/>
    </source>
</evidence>
<dbReference type="GO" id="GO:0071565">
    <property type="term" value="C:nBAF complex"/>
    <property type="evidence" value="ECO:0007669"/>
    <property type="project" value="TreeGrafter"/>
</dbReference>
<comment type="similarity">
    <text evidence="3">Belongs to the requiem/DPF family.</text>
</comment>
<dbReference type="CDD" id="cd15691">
    <property type="entry name" value="PHD1_DPF2_like"/>
    <property type="match status" value="1"/>
</dbReference>
<dbReference type="InterPro" id="IPR019787">
    <property type="entry name" value="Znf_PHD-finger"/>
</dbReference>
<keyword evidence="11" id="KW-0804">Transcription</keyword>
<comment type="subcellular location">
    <subcellularLocation>
        <location evidence="2">Cytoplasm</location>
    </subcellularLocation>
    <subcellularLocation>
        <location evidence="1">Nucleus</location>
    </subcellularLocation>
</comment>
<name>A0A8C6X7W5_NAJNA</name>
<dbReference type="PROSITE" id="PS00028">
    <property type="entry name" value="ZINC_FINGER_C2H2_1"/>
    <property type="match status" value="1"/>
</dbReference>
<evidence type="ECO:0000256" key="9">
    <source>
        <dbReference type="ARBA" id="ARBA00022833"/>
    </source>
</evidence>
<feature type="region of interest" description="Disordered" evidence="14">
    <location>
        <begin position="243"/>
        <end position="273"/>
    </location>
</feature>
<dbReference type="InterPro" id="IPR025750">
    <property type="entry name" value="DPF1-3_N"/>
</dbReference>
<evidence type="ECO:0000256" key="1">
    <source>
        <dbReference type="ARBA" id="ARBA00004123"/>
    </source>
</evidence>
<evidence type="ECO:0000256" key="2">
    <source>
        <dbReference type="ARBA" id="ARBA00004496"/>
    </source>
</evidence>
<dbReference type="InterPro" id="IPR013087">
    <property type="entry name" value="Znf_C2H2_type"/>
</dbReference>
<feature type="domain" description="PHD-type" evidence="15">
    <location>
        <begin position="348"/>
        <end position="408"/>
    </location>
</feature>
<dbReference type="GO" id="GO:0005829">
    <property type="term" value="C:cytosol"/>
    <property type="evidence" value="ECO:0007669"/>
    <property type="project" value="Ensembl"/>
</dbReference>
<dbReference type="OMA" id="GMGMDWD"/>
<dbReference type="InterPro" id="IPR011011">
    <property type="entry name" value="Znf_FYVE_PHD"/>
</dbReference>
<dbReference type="Pfam" id="PF00628">
    <property type="entry name" value="PHD"/>
    <property type="match status" value="2"/>
</dbReference>
<dbReference type="InterPro" id="IPR001965">
    <property type="entry name" value="Znf_PHD"/>
</dbReference>
<dbReference type="SUPFAM" id="SSF57667">
    <property type="entry name" value="beta-beta-alpha zinc fingers"/>
    <property type="match status" value="1"/>
</dbReference>
<evidence type="ECO:0000256" key="12">
    <source>
        <dbReference type="ARBA" id="ARBA00023242"/>
    </source>
</evidence>
<dbReference type="SMART" id="SM00249">
    <property type="entry name" value="PHD"/>
    <property type="match status" value="2"/>
</dbReference>
<evidence type="ECO:0000313" key="18">
    <source>
        <dbReference type="Proteomes" id="UP000694559"/>
    </source>
</evidence>
<keyword evidence="6" id="KW-0479">Metal-binding</keyword>
<dbReference type="AlphaFoldDB" id="A0A8C6X7W5"/>
<evidence type="ECO:0000313" key="17">
    <source>
        <dbReference type="Ensembl" id="ENSNNAP00000010342.1"/>
    </source>
</evidence>
<accession>A0A8C6X7W5</accession>
<dbReference type="Gene3D" id="3.30.160.60">
    <property type="entry name" value="Classic Zinc Finger"/>
    <property type="match status" value="1"/>
</dbReference>
<protein>
    <submittedName>
        <fullName evidence="17">Double PHD fingers 2</fullName>
    </submittedName>
</protein>
<dbReference type="Gene3D" id="3.30.40.10">
    <property type="entry name" value="Zinc/RING finger domain, C3HC4 (zinc finger)"/>
    <property type="match status" value="1"/>
</dbReference>
<evidence type="ECO:0000256" key="14">
    <source>
        <dbReference type="SAM" id="MobiDB-lite"/>
    </source>
</evidence>
<dbReference type="GO" id="GO:0008270">
    <property type="term" value="F:zinc ion binding"/>
    <property type="evidence" value="ECO:0007669"/>
    <property type="project" value="UniProtKB-KW"/>
</dbReference>
<evidence type="ECO:0000259" key="16">
    <source>
        <dbReference type="PROSITE" id="PS50157"/>
    </source>
</evidence>
<dbReference type="GO" id="GO:0140046">
    <property type="term" value="F:histone H4K16ac reader activity"/>
    <property type="evidence" value="ECO:0007669"/>
    <property type="project" value="Ensembl"/>
</dbReference>
<evidence type="ECO:0000256" key="3">
    <source>
        <dbReference type="ARBA" id="ARBA00010539"/>
    </source>
</evidence>
<keyword evidence="10" id="KW-0805">Transcription regulation</keyword>
<keyword evidence="8 13" id="KW-0863">Zinc-finger</keyword>
<keyword evidence="7" id="KW-0677">Repeat</keyword>
<evidence type="ECO:0000256" key="5">
    <source>
        <dbReference type="ARBA" id="ARBA00022703"/>
    </source>
</evidence>
<dbReference type="PROSITE" id="PS50157">
    <property type="entry name" value="ZINC_FINGER_C2H2_2"/>
    <property type="match status" value="1"/>
</dbReference>
<keyword evidence="4" id="KW-0963">Cytoplasm</keyword>
<dbReference type="PROSITE" id="PS50016">
    <property type="entry name" value="ZF_PHD_2"/>
    <property type="match status" value="2"/>
</dbReference>
<organism evidence="17 18">
    <name type="scientific">Naja naja</name>
    <name type="common">Indian cobra</name>
    <dbReference type="NCBI Taxonomy" id="35670"/>
    <lineage>
        <taxon>Eukaryota</taxon>
        <taxon>Metazoa</taxon>
        <taxon>Chordata</taxon>
        <taxon>Craniata</taxon>
        <taxon>Vertebrata</taxon>
        <taxon>Euteleostomi</taxon>
        <taxon>Lepidosauria</taxon>
        <taxon>Squamata</taxon>
        <taxon>Bifurcata</taxon>
        <taxon>Unidentata</taxon>
        <taxon>Episquamata</taxon>
        <taxon>Toxicofera</taxon>
        <taxon>Serpentes</taxon>
        <taxon>Colubroidea</taxon>
        <taxon>Elapidae</taxon>
        <taxon>Elapinae</taxon>
        <taxon>Naja</taxon>
    </lineage>
</organism>
<dbReference type="InterPro" id="IPR036236">
    <property type="entry name" value="Znf_C2H2_sf"/>
</dbReference>
<dbReference type="InterPro" id="IPR013083">
    <property type="entry name" value="Znf_RING/FYVE/PHD"/>
</dbReference>
<keyword evidence="12" id="KW-0539">Nucleus</keyword>
<dbReference type="FunFam" id="3.30.40.10:FF:000005">
    <property type="entry name" value="zinc finger protein isoform X1"/>
    <property type="match status" value="1"/>
</dbReference>
<dbReference type="CDD" id="cd15530">
    <property type="entry name" value="PHD2_d4"/>
    <property type="match status" value="1"/>
</dbReference>
<evidence type="ECO:0000256" key="10">
    <source>
        <dbReference type="ARBA" id="ARBA00023015"/>
    </source>
</evidence>
<feature type="compositionally biased region" description="Acidic residues" evidence="14">
    <location>
        <begin position="243"/>
        <end position="252"/>
    </location>
</feature>
<dbReference type="PANTHER" id="PTHR45888">
    <property type="entry name" value="HL01030P-RELATED"/>
    <property type="match status" value="1"/>
</dbReference>
<dbReference type="GO" id="GO:0006915">
    <property type="term" value="P:apoptotic process"/>
    <property type="evidence" value="ECO:0007669"/>
    <property type="project" value="UniProtKB-KW"/>
</dbReference>
<dbReference type="GO" id="GO:0007399">
    <property type="term" value="P:nervous system development"/>
    <property type="evidence" value="ECO:0007669"/>
    <property type="project" value="TreeGrafter"/>
</dbReference>
<feature type="region of interest" description="Disordered" evidence="14">
    <location>
        <begin position="315"/>
        <end position="343"/>
    </location>
</feature>
<dbReference type="GO" id="GO:0005813">
    <property type="term" value="C:centrosome"/>
    <property type="evidence" value="ECO:0007669"/>
    <property type="project" value="Ensembl"/>
</dbReference>
<feature type="compositionally biased region" description="Basic and acidic residues" evidence="14">
    <location>
        <begin position="204"/>
        <end position="218"/>
    </location>
</feature>
<feature type="domain" description="PHD-type" evidence="15">
    <location>
        <begin position="405"/>
        <end position="455"/>
    </location>
</feature>
<sequence>MRSLRTRAKGFMENGRRSQRERALGACAFACFAATGGRGEDGGGGTECGEAKFAKGDQMTLGHCNRHKYESVAKRLNFDHVTTGMLQQSLGEQYYKDAMEQCHNYNARLCAERSVRLPFLDSQTGVAQSNCYIWMEKRHRGPGLASGQLYSYPARRWRKKRRSHPPEDPRLSFPTIKPDTEQALKKEGLISQDGSSLEALLRTDPLEKRSLPDPRTDEDSLSEFPVANSRTRKRILEPDDFLDDLDDEDYEEDTPKRRGKGKAKGKGVGSARKKLDAAILEDRDKPYACDICGKRYKNRPGLSYHYAHCHLAEEEGEDKEDSQPPTPVSQRSEEQKTKKGPDGLALPNNYCDFCLGDSKINKKTGQPEELVSCSDCGRSGHPSCLQFTPVMMAAVKTYRWQCIECKCCNICGTSENDDQLLFCDDCDRGYHMYCLTPPMSEPPEGSWSCHLCLDLLKEKASIFQNQNAS</sequence>
<dbReference type="FunFam" id="3.30.160.60:FF:003699">
    <property type="entry name" value="D4, zinc and double PHD fingers family 1"/>
    <property type="match status" value="1"/>
</dbReference>
<keyword evidence="5" id="KW-0053">Apoptosis</keyword>
<evidence type="ECO:0000259" key="15">
    <source>
        <dbReference type="PROSITE" id="PS50016"/>
    </source>
</evidence>
<dbReference type="GO" id="GO:0005654">
    <property type="term" value="C:nucleoplasm"/>
    <property type="evidence" value="ECO:0007669"/>
    <property type="project" value="Ensembl"/>
</dbReference>
<gene>
    <name evidence="17" type="primary">DPF2</name>
</gene>
<feature type="region of interest" description="Disordered" evidence="14">
    <location>
        <begin position="195"/>
        <end position="225"/>
    </location>
</feature>
<feature type="region of interest" description="Disordered" evidence="14">
    <location>
        <begin position="156"/>
        <end position="180"/>
    </location>
</feature>
<dbReference type="Proteomes" id="UP000694559">
    <property type="component" value="Unplaced"/>
</dbReference>
<proteinExistence type="inferred from homology"/>
<evidence type="ECO:0000256" key="4">
    <source>
        <dbReference type="ARBA" id="ARBA00022490"/>
    </source>
</evidence>
<evidence type="ECO:0000256" key="11">
    <source>
        <dbReference type="ARBA" id="ARBA00023163"/>
    </source>
</evidence>
<keyword evidence="9" id="KW-0862">Zinc</keyword>
<feature type="domain" description="C2H2-type" evidence="16">
    <location>
        <begin position="287"/>
        <end position="315"/>
    </location>
</feature>
<dbReference type="GeneTree" id="ENSGT00940000155070"/>
<dbReference type="Ensembl" id="ENSNNAT00000010823.1">
    <property type="protein sequence ID" value="ENSNNAP00000010342.1"/>
    <property type="gene ID" value="ENSNNAG00000006889.1"/>
</dbReference>
<reference evidence="17" key="2">
    <citation type="submission" date="2025-09" db="UniProtKB">
        <authorList>
            <consortium name="Ensembl"/>
        </authorList>
    </citation>
    <scope>IDENTIFICATION</scope>
</reference>
<dbReference type="OrthoDB" id="1903104at2759"/>
<evidence type="ECO:0000256" key="7">
    <source>
        <dbReference type="ARBA" id="ARBA00022737"/>
    </source>
</evidence>